<dbReference type="InterPro" id="IPR027410">
    <property type="entry name" value="TCP-1-like_intermed_sf"/>
</dbReference>
<gene>
    <name evidence="3" type="ORF">T459_17414</name>
</gene>
<dbReference type="Gramene" id="PHT79362">
    <property type="protein sequence ID" value="PHT79362"/>
    <property type="gene ID" value="T459_17414"/>
</dbReference>
<sequence length="62" mass="6783">MTTVSARNNYEAGSVIVEAMSKVGMKGFVTVKEGKNVDNSLCMVGGMEFDYGYVSRYDVTNM</sequence>
<dbReference type="Gene3D" id="3.30.260.10">
    <property type="entry name" value="TCP-1-like chaperonin intermediate domain"/>
    <property type="match status" value="1"/>
</dbReference>
<dbReference type="InterPro" id="IPR001844">
    <property type="entry name" value="Cpn60/GroEL"/>
</dbReference>
<dbReference type="GO" id="GO:0140662">
    <property type="term" value="F:ATP-dependent protein folding chaperone"/>
    <property type="evidence" value="ECO:0007669"/>
    <property type="project" value="InterPro"/>
</dbReference>
<evidence type="ECO:0000313" key="3">
    <source>
        <dbReference type="EMBL" id="PHT79362.1"/>
    </source>
</evidence>
<organism evidence="3 4">
    <name type="scientific">Capsicum annuum</name>
    <name type="common">Capsicum pepper</name>
    <dbReference type="NCBI Taxonomy" id="4072"/>
    <lineage>
        <taxon>Eukaryota</taxon>
        <taxon>Viridiplantae</taxon>
        <taxon>Streptophyta</taxon>
        <taxon>Embryophyta</taxon>
        <taxon>Tracheophyta</taxon>
        <taxon>Spermatophyta</taxon>
        <taxon>Magnoliopsida</taxon>
        <taxon>eudicotyledons</taxon>
        <taxon>Gunneridae</taxon>
        <taxon>Pentapetalae</taxon>
        <taxon>asterids</taxon>
        <taxon>lamiids</taxon>
        <taxon>Solanales</taxon>
        <taxon>Solanaceae</taxon>
        <taxon>Solanoideae</taxon>
        <taxon>Capsiceae</taxon>
        <taxon>Capsicum</taxon>
    </lineage>
</organism>
<dbReference type="GO" id="GO:0042026">
    <property type="term" value="P:protein refolding"/>
    <property type="evidence" value="ECO:0007669"/>
    <property type="project" value="InterPro"/>
</dbReference>
<dbReference type="STRING" id="4072.A0A2G2ZBJ2"/>
<dbReference type="PANTHER" id="PTHR45633">
    <property type="entry name" value="60 KDA HEAT SHOCK PROTEIN, MITOCHONDRIAL"/>
    <property type="match status" value="1"/>
</dbReference>
<evidence type="ECO:0000256" key="2">
    <source>
        <dbReference type="ARBA" id="ARBA00023186"/>
    </source>
</evidence>
<reference evidence="3 4" key="1">
    <citation type="journal article" date="2014" name="Nat. Genet.">
        <title>Genome sequence of the hot pepper provides insights into the evolution of pungency in Capsicum species.</title>
        <authorList>
            <person name="Kim S."/>
            <person name="Park M."/>
            <person name="Yeom S.I."/>
            <person name="Kim Y.M."/>
            <person name="Lee J.M."/>
            <person name="Lee H.A."/>
            <person name="Seo E."/>
            <person name="Choi J."/>
            <person name="Cheong K."/>
            <person name="Kim K.T."/>
            <person name="Jung K."/>
            <person name="Lee G.W."/>
            <person name="Oh S.K."/>
            <person name="Bae C."/>
            <person name="Kim S.B."/>
            <person name="Lee H.Y."/>
            <person name="Kim S.Y."/>
            <person name="Kim M.S."/>
            <person name="Kang B.C."/>
            <person name="Jo Y.D."/>
            <person name="Yang H.B."/>
            <person name="Jeong H.J."/>
            <person name="Kang W.H."/>
            <person name="Kwon J.K."/>
            <person name="Shin C."/>
            <person name="Lim J.Y."/>
            <person name="Park J.H."/>
            <person name="Huh J.H."/>
            <person name="Kim J.S."/>
            <person name="Kim B.D."/>
            <person name="Cohen O."/>
            <person name="Paran I."/>
            <person name="Suh M.C."/>
            <person name="Lee S.B."/>
            <person name="Kim Y.K."/>
            <person name="Shin Y."/>
            <person name="Noh S.J."/>
            <person name="Park J."/>
            <person name="Seo Y.S."/>
            <person name="Kwon S.Y."/>
            <person name="Kim H.A."/>
            <person name="Park J.M."/>
            <person name="Kim H.J."/>
            <person name="Choi S.B."/>
            <person name="Bosland P.W."/>
            <person name="Reeves G."/>
            <person name="Jo S.H."/>
            <person name="Lee B.W."/>
            <person name="Cho H.T."/>
            <person name="Choi H.S."/>
            <person name="Lee M.S."/>
            <person name="Yu Y."/>
            <person name="Do Choi Y."/>
            <person name="Park B.S."/>
            <person name="van Deynze A."/>
            <person name="Ashrafi H."/>
            <person name="Hill T."/>
            <person name="Kim W.T."/>
            <person name="Pai H.S."/>
            <person name="Ahn H.K."/>
            <person name="Yeam I."/>
            <person name="Giovannoni J.J."/>
            <person name="Rose J.K."/>
            <person name="Sorensen I."/>
            <person name="Lee S.J."/>
            <person name="Kim R.W."/>
            <person name="Choi I.Y."/>
            <person name="Choi B.S."/>
            <person name="Lim J.S."/>
            <person name="Lee Y.H."/>
            <person name="Choi D."/>
        </authorList>
    </citation>
    <scope>NUCLEOTIDE SEQUENCE [LARGE SCALE GENOMIC DNA]</scope>
    <source>
        <strain evidence="4">cv. CM334</strain>
    </source>
</reference>
<comment type="similarity">
    <text evidence="1">Belongs to the chaperonin (HSP60) family.</text>
</comment>
<dbReference type="SUPFAM" id="SSF54849">
    <property type="entry name" value="GroEL-intermediate domain like"/>
    <property type="match status" value="1"/>
</dbReference>
<reference evidence="3 4" key="2">
    <citation type="journal article" date="2017" name="Genome Biol.">
        <title>New reference genome sequences of hot pepper reveal the massive evolution of plant disease-resistance genes by retroduplication.</title>
        <authorList>
            <person name="Kim S."/>
            <person name="Park J."/>
            <person name="Yeom S.I."/>
            <person name="Kim Y.M."/>
            <person name="Seo E."/>
            <person name="Kim K.T."/>
            <person name="Kim M.S."/>
            <person name="Lee J.M."/>
            <person name="Cheong K."/>
            <person name="Shin H.S."/>
            <person name="Kim S.B."/>
            <person name="Han K."/>
            <person name="Lee J."/>
            <person name="Park M."/>
            <person name="Lee H.A."/>
            <person name="Lee H.Y."/>
            <person name="Lee Y."/>
            <person name="Oh S."/>
            <person name="Lee J.H."/>
            <person name="Choi E."/>
            <person name="Choi E."/>
            <person name="Lee S.E."/>
            <person name="Jeon J."/>
            <person name="Kim H."/>
            <person name="Choi G."/>
            <person name="Song H."/>
            <person name="Lee J."/>
            <person name="Lee S.C."/>
            <person name="Kwon J.K."/>
            <person name="Lee H.Y."/>
            <person name="Koo N."/>
            <person name="Hong Y."/>
            <person name="Kim R.W."/>
            <person name="Kang W.H."/>
            <person name="Huh J.H."/>
            <person name="Kang B.C."/>
            <person name="Yang T.J."/>
            <person name="Lee Y.H."/>
            <person name="Bennetzen J.L."/>
            <person name="Choi D."/>
        </authorList>
    </citation>
    <scope>NUCLEOTIDE SEQUENCE [LARGE SCALE GENOMIC DNA]</scope>
    <source>
        <strain evidence="4">cv. CM334</strain>
    </source>
</reference>
<proteinExistence type="inferred from homology"/>
<dbReference type="InterPro" id="IPR027409">
    <property type="entry name" value="GroEL-like_apical_dom_sf"/>
</dbReference>
<dbReference type="AlphaFoldDB" id="A0A2G2ZBJ2"/>
<keyword evidence="2" id="KW-0143">Chaperone</keyword>
<dbReference type="Proteomes" id="UP000222542">
    <property type="component" value="Unassembled WGS sequence"/>
</dbReference>
<name>A0A2G2ZBJ2_CAPAN</name>
<comment type="caution">
    <text evidence="3">The sequence shown here is derived from an EMBL/GenBank/DDBJ whole genome shotgun (WGS) entry which is preliminary data.</text>
</comment>
<accession>A0A2G2ZBJ2</accession>
<evidence type="ECO:0000313" key="4">
    <source>
        <dbReference type="Proteomes" id="UP000222542"/>
    </source>
</evidence>
<evidence type="ECO:0000256" key="1">
    <source>
        <dbReference type="ARBA" id="ARBA00006607"/>
    </source>
</evidence>
<dbReference type="EMBL" id="AYRZ02000006">
    <property type="protein sequence ID" value="PHT79362.1"/>
    <property type="molecule type" value="Genomic_DNA"/>
</dbReference>
<dbReference type="Gene3D" id="3.50.7.10">
    <property type="entry name" value="GroEL"/>
    <property type="match status" value="1"/>
</dbReference>
<keyword evidence="4" id="KW-1185">Reference proteome</keyword>
<protein>
    <submittedName>
        <fullName evidence="3">Uncharacterized protein</fullName>
    </submittedName>
</protein>